<gene>
    <name evidence="2" type="ORF">C8D91_0874</name>
</gene>
<dbReference type="OrthoDB" id="9768262at2"/>
<dbReference type="PANTHER" id="PTHR43575:SF1">
    <property type="entry name" value="PROTEIN ABCI7, CHLOROPLASTIC"/>
    <property type="match status" value="1"/>
</dbReference>
<comment type="caution">
    <text evidence="2">The sequence shown here is derived from an EMBL/GenBank/DDBJ whole genome shotgun (WGS) entry which is preliminary data.</text>
</comment>
<dbReference type="Proteomes" id="UP000295724">
    <property type="component" value="Unassembled WGS sequence"/>
</dbReference>
<reference evidence="2 3" key="1">
    <citation type="submission" date="2019-03" db="EMBL/GenBank/DDBJ databases">
        <title>Genomic Encyclopedia of Type Strains, Phase IV (KMG-IV): sequencing the most valuable type-strain genomes for metagenomic binning, comparative biology and taxonomic classification.</title>
        <authorList>
            <person name="Goeker M."/>
        </authorList>
    </citation>
    <scope>NUCLEOTIDE SEQUENCE [LARGE SCALE GENOMIC DNA]</scope>
    <source>
        <strain evidence="2 3">DSM 25488</strain>
    </source>
</reference>
<sequence length="395" mass="44316">MDMAGLINNWLDAATELQSKTKEPAWLVEKRDVAAKQLLRLQDPNRKLESWRYAEASRLAQVIESDSRVDKALDAEQSDEVVIQINDGGFAVLNTLPDWLSVDSITSLDSQQWQDLDFSQETVVNLANSVLFSTGVSVKINAQAKTQSALGQSPKVVIEYNLSDRKNWRYVRNQINLADDSQVEIEERFVSGRVNVVNLYQINNSSILQRKQNVRLGQTEQFVSFNQFDVAENVEILNMNQHHGGWLQHHLHRINFNGSGSKYVSGTVNKSIDNNNISDLVEVNHYQKNNQSDVTHRSIAKDQSQIFNNAKAMVAPGADGSEIEQDLKNILLSPDAKIFSKPVLEIYADEVVAAHGSTIGALDETALFYLQSRGVEVELAREIMIESFEQEAVVC</sequence>
<protein>
    <submittedName>
        <fullName evidence="2">Fe-S cluster assembly scaffold protein SufB</fullName>
    </submittedName>
</protein>
<dbReference type="PANTHER" id="PTHR43575">
    <property type="entry name" value="PROTEIN ABCI7, CHLOROPLASTIC"/>
    <property type="match status" value="1"/>
</dbReference>
<keyword evidence="3" id="KW-1185">Reference proteome</keyword>
<dbReference type="SUPFAM" id="SSF101960">
    <property type="entry name" value="Stabilizer of iron transporter SufD"/>
    <property type="match status" value="1"/>
</dbReference>
<dbReference type="GO" id="GO:0016226">
    <property type="term" value="P:iron-sulfur cluster assembly"/>
    <property type="evidence" value="ECO:0007669"/>
    <property type="project" value="InterPro"/>
</dbReference>
<evidence type="ECO:0000313" key="2">
    <source>
        <dbReference type="EMBL" id="TDR22386.1"/>
    </source>
</evidence>
<feature type="domain" description="SUF system FeS cluster assembly SufBD core" evidence="1">
    <location>
        <begin position="168"/>
        <end position="388"/>
    </location>
</feature>
<proteinExistence type="predicted"/>
<evidence type="ECO:0000313" key="3">
    <source>
        <dbReference type="Proteomes" id="UP000295724"/>
    </source>
</evidence>
<dbReference type="AlphaFoldDB" id="A0A4R6XRM7"/>
<evidence type="ECO:0000259" key="1">
    <source>
        <dbReference type="Pfam" id="PF01458"/>
    </source>
</evidence>
<dbReference type="InterPro" id="IPR037284">
    <property type="entry name" value="SUF_FeS_clus_asmbl_SufBD_sf"/>
</dbReference>
<dbReference type="InterPro" id="IPR000825">
    <property type="entry name" value="SUF_FeS_clus_asmbl_SufBD_core"/>
</dbReference>
<accession>A0A4R6XRM7</accession>
<dbReference type="InterPro" id="IPR055346">
    <property type="entry name" value="Fe-S_cluster_assembly_SufBD"/>
</dbReference>
<dbReference type="EMBL" id="SNZB01000002">
    <property type="protein sequence ID" value="TDR22386.1"/>
    <property type="molecule type" value="Genomic_DNA"/>
</dbReference>
<name>A0A4R6XRM7_9GAMM</name>
<organism evidence="2 3">
    <name type="scientific">Marinicella litoralis</name>
    <dbReference type="NCBI Taxonomy" id="644220"/>
    <lineage>
        <taxon>Bacteria</taxon>
        <taxon>Pseudomonadati</taxon>
        <taxon>Pseudomonadota</taxon>
        <taxon>Gammaproteobacteria</taxon>
        <taxon>Lysobacterales</taxon>
        <taxon>Marinicellaceae</taxon>
        <taxon>Marinicella</taxon>
    </lineage>
</organism>
<dbReference type="Pfam" id="PF01458">
    <property type="entry name" value="SUFBD_core"/>
    <property type="match status" value="1"/>
</dbReference>